<keyword evidence="3" id="KW-0548">Nucleotidyltransferase</keyword>
<gene>
    <name evidence="9" type="ORF">B0I08_104331</name>
</gene>
<evidence type="ECO:0000256" key="1">
    <source>
        <dbReference type="ARBA" id="ARBA00012493"/>
    </source>
</evidence>
<dbReference type="EC" id="2.7.7.49" evidence="1"/>
<dbReference type="Pfam" id="PF00078">
    <property type="entry name" value="RVT_1"/>
    <property type="match status" value="1"/>
</dbReference>
<dbReference type="InterPro" id="IPR000477">
    <property type="entry name" value="RT_dom"/>
</dbReference>
<keyword evidence="5" id="KW-0460">Magnesium</keyword>
<dbReference type="OrthoDB" id="1550386at2"/>
<evidence type="ECO:0000256" key="6">
    <source>
        <dbReference type="ARBA" id="ARBA00022918"/>
    </source>
</evidence>
<dbReference type="RefSeq" id="WP_106212224.1">
    <property type="nucleotide sequence ID" value="NZ_PVTL01000004.1"/>
</dbReference>
<feature type="domain" description="Reverse transcriptase" evidence="8">
    <location>
        <begin position="169"/>
        <end position="410"/>
    </location>
</feature>
<evidence type="ECO:0000256" key="3">
    <source>
        <dbReference type="ARBA" id="ARBA00022695"/>
    </source>
</evidence>
<reference evidence="9 10" key="1">
    <citation type="submission" date="2018-03" db="EMBL/GenBank/DDBJ databases">
        <title>Genomic Encyclopedia of Type Strains, Phase III (KMG-III): the genomes of soil and plant-associated and newly described type strains.</title>
        <authorList>
            <person name="Whitman W."/>
        </authorList>
    </citation>
    <scope>NUCLEOTIDE SEQUENCE [LARGE SCALE GENOMIC DNA]</scope>
    <source>
        <strain evidence="9 10">CGMCC 1.12484</strain>
    </source>
</reference>
<evidence type="ECO:0000313" key="9">
    <source>
        <dbReference type="EMBL" id="PRY68628.1"/>
    </source>
</evidence>
<dbReference type="PROSITE" id="PS50878">
    <property type="entry name" value="RT_POL"/>
    <property type="match status" value="1"/>
</dbReference>
<sequence>MNARDLDAYTRTVATALAHAFLMADTWMKPALLDAGASVLGARRRWLGPLAREILATYRSRPTDAPRELVAVIRSAPSFVSAIEVSVERQAAIRIIHHPTSPTEARIRVDQVSAELALASLANAHTASANPASAHTPSAHTVTRLDSLVDLAALLDLTQGELDWFADVRLWNRRARPGRLHHYRYEWRQRPGRTPRLLEVPGQRLRAIQRTVLDEVLSPIPLHPAAHGFVAARSAVTGAAVHTGAAVVINLDLTSFFARVTAGRIYGVLRQAGLPEAVAHTLVGLAVHAVPPHILSQMPPGGSPGERFALRKVLAVPHLPQGAATSPALANLAVRRLDSRLAGWADAAGGQYTRYADDLAFSGGPELARRADTAIRGITRIVEDEGHTINPRKTRVRAAIVRQVVTGVVVNKRTNTPRREFDQLRSVLHNAATQGPDSQNRGSHSDFRAHLLGRISWMESVNPSRGPRLRAAFARIEW</sequence>
<keyword evidence="4" id="KW-0479">Metal-binding</keyword>
<evidence type="ECO:0000256" key="7">
    <source>
        <dbReference type="ARBA" id="ARBA00048173"/>
    </source>
</evidence>
<dbReference type="PRINTS" id="PR00866">
    <property type="entry name" value="RNADNAPOLMS"/>
</dbReference>
<comment type="catalytic activity">
    <reaction evidence="7">
        <text>DNA(n) + a 2'-deoxyribonucleoside 5'-triphosphate = DNA(n+1) + diphosphate</text>
        <dbReference type="Rhea" id="RHEA:22508"/>
        <dbReference type="Rhea" id="RHEA-COMP:17339"/>
        <dbReference type="Rhea" id="RHEA-COMP:17340"/>
        <dbReference type="ChEBI" id="CHEBI:33019"/>
        <dbReference type="ChEBI" id="CHEBI:61560"/>
        <dbReference type="ChEBI" id="CHEBI:173112"/>
        <dbReference type="EC" id="2.7.7.49"/>
    </reaction>
</comment>
<dbReference type="GO" id="GO:0046872">
    <property type="term" value="F:metal ion binding"/>
    <property type="evidence" value="ECO:0007669"/>
    <property type="project" value="UniProtKB-KW"/>
</dbReference>
<proteinExistence type="predicted"/>
<dbReference type="EMBL" id="PVTL01000004">
    <property type="protein sequence ID" value="PRY68628.1"/>
    <property type="molecule type" value="Genomic_DNA"/>
</dbReference>
<dbReference type="InterPro" id="IPR051083">
    <property type="entry name" value="GrpII_Intron_Splice-Mob/Def"/>
</dbReference>
<dbReference type="AlphaFoldDB" id="A0A2T0VEM4"/>
<evidence type="ECO:0000256" key="2">
    <source>
        <dbReference type="ARBA" id="ARBA00022679"/>
    </source>
</evidence>
<dbReference type="CDD" id="cd03487">
    <property type="entry name" value="RT_Bac_retron_II"/>
    <property type="match status" value="1"/>
</dbReference>
<accession>A0A2T0VEM4</accession>
<evidence type="ECO:0000256" key="5">
    <source>
        <dbReference type="ARBA" id="ARBA00022842"/>
    </source>
</evidence>
<keyword evidence="2" id="KW-0808">Transferase</keyword>
<keyword evidence="10" id="KW-1185">Reference proteome</keyword>
<dbReference type="GO" id="GO:0003964">
    <property type="term" value="F:RNA-directed DNA polymerase activity"/>
    <property type="evidence" value="ECO:0007669"/>
    <property type="project" value="UniProtKB-KW"/>
</dbReference>
<dbReference type="InterPro" id="IPR000123">
    <property type="entry name" value="Reverse_transcriptase_msDNA"/>
</dbReference>
<dbReference type="Proteomes" id="UP000237983">
    <property type="component" value="Unassembled WGS sequence"/>
</dbReference>
<organism evidence="9 10">
    <name type="scientific">Glaciihabitans tibetensis</name>
    <dbReference type="NCBI Taxonomy" id="1266600"/>
    <lineage>
        <taxon>Bacteria</taxon>
        <taxon>Bacillati</taxon>
        <taxon>Actinomycetota</taxon>
        <taxon>Actinomycetes</taxon>
        <taxon>Micrococcales</taxon>
        <taxon>Microbacteriaceae</taxon>
        <taxon>Glaciihabitans</taxon>
    </lineage>
</organism>
<dbReference type="GO" id="GO:0003723">
    <property type="term" value="F:RNA binding"/>
    <property type="evidence" value="ECO:0007669"/>
    <property type="project" value="InterPro"/>
</dbReference>
<dbReference type="PANTHER" id="PTHR34047">
    <property type="entry name" value="NUCLEAR INTRON MATURASE 1, MITOCHONDRIAL-RELATED"/>
    <property type="match status" value="1"/>
</dbReference>
<evidence type="ECO:0000313" key="10">
    <source>
        <dbReference type="Proteomes" id="UP000237983"/>
    </source>
</evidence>
<name>A0A2T0VEM4_9MICO</name>
<comment type="caution">
    <text evidence="9">The sequence shown here is derived from an EMBL/GenBank/DDBJ whole genome shotgun (WGS) entry which is preliminary data.</text>
</comment>
<protein>
    <recommendedName>
        <fullName evidence="1">RNA-directed DNA polymerase</fullName>
        <ecNumber evidence="1">2.7.7.49</ecNumber>
    </recommendedName>
</protein>
<dbReference type="PANTHER" id="PTHR34047:SF7">
    <property type="entry name" value="RNA-DIRECTED DNA POLYMERASE"/>
    <property type="match status" value="1"/>
</dbReference>
<evidence type="ECO:0000256" key="4">
    <source>
        <dbReference type="ARBA" id="ARBA00022723"/>
    </source>
</evidence>
<keyword evidence="6 9" id="KW-0695">RNA-directed DNA polymerase</keyword>
<evidence type="ECO:0000259" key="8">
    <source>
        <dbReference type="PROSITE" id="PS50878"/>
    </source>
</evidence>